<dbReference type="Gene3D" id="1.20.120.350">
    <property type="entry name" value="Voltage-gated potassium channels. Chain C"/>
    <property type="match status" value="1"/>
</dbReference>
<dbReference type="EMBL" id="JACADJ010000058">
    <property type="protein sequence ID" value="NWH06097.1"/>
    <property type="molecule type" value="Genomic_DNA"/>
</dbReference>
<gene>
    <name evidence="14" type="ORF">HXW94_14070</name>
</gene>
<evidence type="ECO:0000313" key="14">
    <source>
        <dbReference type="EMBL" id="NWH06097.1"/>
    </source>
</evidence>
<sequence length="309" mass="34242">MHEKEQSVSEIKNQKGFHRLRIRLHEIIFEADTRAGKWFDLILILSILSSVLVVMLDSVAAVKVSHGNLLYGIEWGFTLLFTLEYLLRLFCVTKPLRYAFSFLGLVDLLAVLPTYVSLVLPGSQYMLVIRILRVLRVFRVLKLASYVGEAAILMQALLASRRKITIFLLAIISLVVIFGSLMYLIEGPENGFTSIPRSIYWAIVTMTTVGYGDISPKTNLGQSLASVIMILGYAIIAVPTGIVTAQLNHAGRKKISTQACPACMALGHDPDAVFCKFCSERLNPASGQENLIGPVKPSDEHVTAFDIRK</sequence>
<evidence type="ECO:0000256" key="7">
    <source>
        <dbReference type="ARBA" id="ARBA00022958"/>
    </source>
</evidence>
<dbReference type="GO" id="GO:0005249">
    <property type="term" value="F:voltage-gated potassium channel activity"/>
    <property type="evidence" value="ECO:0007669"/>
    <property type="project" value="InterPro"/>
</dbReference>
<dbReference type="PRINTS" id="PR00169">
    <property type="entry name" value="KCHANNEL"/>
</dbReference>
<evidence type="ECO:0000313" key="15">
    <source>
        <dbReference type="Proteomes" id="UP000553343"/>
    </source>
</evidence>
<evidence type="ECO:0000256" key="5">
    <source>
        <dbReference type="ARBA" id="ARBA00022826"/>
    </source>
</evidence>
<evidence type="ECO:0000256" key="9">
    <source>
        <dbReference type="ARBA" id="ARBA00023065"/>
    </source>
</evidence>
<keyword evidence="6" id="KW-0851">Voltage-gated channel</keyword>
<protein>
    <submittedName>
        <fullName evidence="14">Ion transporter</fullName>
    </submittedName>
</protein>
<keyword evidence="7" id="KW-0630">Potassium</keyword>
<evidence type="ECO:0000256" key="8">
    <source>
        <dbReference type="ARBA" id="ARBA00022989"/>
    </source>
</evidence>
<keyword evidence="2" id="KW-0813">Transport</keyword>
<evidence type="ECO:0000256" key="1">
    <source>
        <dbReference type="ARBA" id="ARBA00004141"/>
    </source>
</evidence>
<keyword evidence="3" id="KW-0633">Potassium transport</keyword>
<dbReference type="InterPro" id="IPR028325">
    <property type="entry name" value="VG_K_chnl"/>
</dbReference>
<dbReference type="SUPFAM" id="SSF81324">
    <property type="entry name" value="Voltage-gated potassium channels"/>
    <property type="match status" value="1"/>
</dbReference>
<dbReference type="GO" id="GO:0008076">
    <property type="term" value="C:voltage-gated potassium channel complex"/>
    <property type="evidence" value="ECO:0007669"/>
    <property type="project" value="InterPro"/>
</dbReference>
<dbReference type="Proteomes" id="UP000553343">
    <property type="component" value="Unassembled WGS sequence"/>
</dbReference>
<comment type="subcellular location">
    <subcellularLocation>
        <location evidence="1">Membrane</location>
        <topology evidence="1">Multi-pass membrane protein</topology>
    </subcellularLocation>
</comment>
<feature type="transmembrane region" description="Helical" evidence="12">
    <location>
        <begin position="140"/>
        <end position="159"/>
    </location>
</feature>
<feature type="transmembrane region" description="Helical" evidence="12">
    <location>
        <begin position="166"/>
        <end position="185"/>
    </location>
</feature>
<evidence type="ECO:0000256" key="4">
    <source>
        <dbReference type="ARBA" id="ARBA00022692"/>
    </source>
</evidence>
<evidence type="ECO:0000256" key="11">
    <source>
        <dbReference type="ARBA" id="ARBA00023303"/>
    </source>
</evidence>
<evidence type="ECO:0000256" key="12">
    <source>
        <dbReference type="SAM" id="Phobius"/>
    </source>
</evidence>
<keyword evidence="10 12" id="KW-0472">Membrane</keyword>
<dbReference type="FunFam" id="1.10.287.70:FF:000164">
    <property type="entry name" value="Voltage-sensitive potassium channel"/>
    <property type="match status" value="1"/>
</dbReference>
<organism evidence="14 15">
    <name type="scientific">Desulfobacter latus</name>
    <dbReference type="NCBI Taxonomy" id="2292"/>
    <lineage>
        <taxon>Bacteria</taxon>
        <taxon>Pseudomonadati</taxon>
        <taxon>Thermodesulfobacteriota</taxon>
        <taxon>Desulfobacteria</taxon>
        <taxon>Desulfobacterales</taxon>
        <taxon>Desulfobacteraceae</taxon>
        <taxon>Desulfobacter</taxon>
    </lineage>
</organism>
<feature type="transmembrane region" description="Helical" evidence="12">
    <location>
        <begin position="224"/>
        <end position="245"/>
    </location>
</feature>
<proteinExistence type="predicted"/>
<dbReference type="GO" id="GO:0001508">
    <property type="term" value="P:action potential"/>
    <property type="evidence" value="ECO:0007669"/>
    <property type="project" value="TreeGrafter"/>
</dbReference>
<reference evidence="14 15" key="1">
    <citation type="submission" date="2020-06" db="EMBL/GenBank/DDBJ databases">
        <title>High-quality draft genome of sulfate reducer Desulfobacter latus type strain AcrS2 isolated from marine sediment.</title>
        <authorList>
            <person name="Hoppe M."/>
            <person name="Larsen C.K."/>
            <person name="Marshall I.P.G."/>
            <person name="Schramm A."/>
            <person name="Marietou A.G."/>
        </authorList>
    </citation>
    <scope>NUCLEOTIDE SEQUENCE [LARGE SCALE GENOMIC DNA]</scope>
    <source>
        <strain evidence="14 15">AcRS2</strain>
    </source>
</reference>
<accession>A0A850TCV6</accession>
<evidence type="ECO:0000256" key="6">
    <source>
        <dbReference type="ARBA" id="ARBA00022882"/>
    </source>
</evidence>
<keyword evidence="15" id="KW-1185">Reference proteome</keyword>
<feature type="transmembrane region" description="Helical" evidence="12">
    <location>
        <begin position="68"/>
        <end position="87"/>
    </location>
</feature>
<keyword evidence="8 12" id="KW-1133">Transmembrane helix</keyword>
<dbReference type="InterPro" id="IPR027359">
    <property type="entry name" value="Volt_channel_dom_sf"/>
</dbReference>
<keyword evidence="11" id="KW-0407">Ion channel</keyword>
<name>A0A850TCV6_9BACT</name>
<comment type="caution">
    <text evidence="14">The sequence shown here is derived from an EMBL/GenBank/DDBJ whole genome shotgun (WGS) entry which is preliminary data.</text>
</comment>
<dbReference type="InterPro" id="IPR005821">
    <property type="entry name" value="Ion_trans_dom"/>
</dbReference>
<dbReference type="AlphaFoldDB" id="A0A850TCV6"/>
<feature type="transmembrane region" description="Helical" evidence="12">
    <location>
        <begin position="38"/>
        <end position="56"/>
    </location>
</feature>
<evidence type="ECO:0000256" key="2">
    <source>
        <dbReference type="ARBA" id="ARBA00022448"/>
    </source>
</evidence>
<feature type="transmembrane region" description="Helical" evidence="12">
    <location>
        <begin position="99"/>
        <end position="120"/>
    </location>
</feature>
<dbReference type="PANTHER" id="PTHR11537:SF254">
    <property type="entry name" value="POTASSIUM VOLTAGE-GATED CHANNEL PROTEIN SHAB"/>
    <property type="match status" value="1"/>
</dbReference>
<dbReference type="PANTHER" id="PTHR11537">
    <property type="entry name" value="VOLTAGE-GATED POTASSIUM CHANNEL"/>
    <property type="match status" value="1"/>
</dbReference>
<evidence type="ECO:0000256" key="3">
    <source>
        <dbReference type="ARBA" id="ARBA00022538"/>
    </source>
</evidence>
<feature type="domain" description="Ion transport" evidence="13">
    <location>
        <begin position="37"/>
        <end position="252"/>
    </location>
</feature>
<keyword evidence="9" id="KW-0406">Ion transport</keyword>
<keyword evidence="5" id="KW-0631">Potassium channel</keyword>
<evidence type="ECO:0000259" key="13">
    <source>
        <dbReference type="Pfam" id="PF00520"/>
    </source>
</evidence>
<dbReference type="Gene3D" id="1.10.287.70">
    <property type="match status" value="1"/>
</dbReference>
<keyword evidence="4 12" id="KW-0812">Transmembrane</keyword>
<dbReference type="Pfam" id="PF00520">
    <property type="entry name" value="Ion_trans"/>
    <property type="match status" value="1"/>
</dbReference>
<evidence type="ECO:0000256" key="10">
    <source>
        <dbReference type="ARBA" id="ARBA00023136"/>
    </source>
</evidence>